<dbReference type="CDD" id="cd00009">
    <property type="entry name" value="AAA"/>
    <property type="match status" value="1"/>
</dbReference>
<evidence type="ECO:0000259" key="2">
    <source>
        <dbReference type="SMART" id="SM00382"/>
    </source>
</evidence>
<dbReference type="InterPro" id="IPR052026">
    <property type="entry name" value="ExeA_AAA_ATPase_DNA-bind"/>
</dbReference>
<name>A0A219B836_9SPHN</name>
<dbReference type="SUPFAM" id="SSF52540">
    <property type="entry name" value="P-loop containing nucleoside triphosphate hydrolases"/>
    <property type="match status" value="1"/>
</dbReference>
<reference evidence="4" key="1">
    <citation type="submission" date="2017-05" db="EMBL/GenBank/DDBJ databases">
        <authorList>
            <person name="Lin X."/>
        </authorList>
    </citation>
    <scope>NUCLEOTIDE SEQUENCE [LARGE SCALE GENOMIC DNA]</scope>
    <source>
        <strain evidence="4">JLT2012</strain>
    </source>
</reference>
<dbReference type="PANTHER" id="PTHR35894">
    <property type="entry name" value="GENERAL SECRETION PATHWAY PROTEIN A-RELATED"/>
    <property type="match status" value="1"/>
</dbReference>
<dbReference type="GO" id="GO:0016887">
    <property type="term" value="F:ATP hydrolysis activity"/>
    <property type="evidence" value="ECO:0007669"/>
    <property type="project" value="InterPro"/>
</dbReference>
<dbReference type="PANTHER" id="PTHR35894:SF5">
    <property type="entry name" value="MU-LIKE PROPHAGE FLUMU DNA TRANSPOSITION PROTEIN B"/>
    <property type="match status" value="1"/>
</dbReference>
<dbReference type="SMART" id="SM00382">
    <property type="entry name" value="AAA"/>
    <property type="match status" value="1"/>
</dbReference>
<feature type="compositionally biased region" description="Low complexity" evidence="1">
    <location>
        <begin position="327"/>
        <end position="336"/>
    </location>
</feature>
<dbReference type="OrthoDB" id="7828921at2"/>
<evidence type="ECO:0000313" key="3">
    <source>
        <dbReference type="EMBL" id="OWV34517.1"/>
    </source>
</evidence>
<evidence type="ECO:0000256" key="1">
    <source>
        <dbReference type="SAM" id="MobiDB-lite"/>
    </source>
</evidence>
<dbReference type="EMBL" id="NFZT01000001">
    <property type="protein sequence ID" value="OWV34517.1"/>
    <property type="molecule type" value="Genomic_DNA"/>
</dbReference>
<accession>A0A219B836</accession>
<dbReference type="Proteomes" id="UP000198462">
    <property type="component" value="Unassembled WGS sequence"/>
</dbReference>
<dbReference type="InterPro" id="IPR049945">
    <property type="entry name" value="AAA_22"/>
</dbReference>
<feature type="region of interest" description="Disordered" evidence="1">
    <location>
        <begin position="269"/>
        <end position="290"/>
    </location>
</feature>
<keyword evidence="4" id="KW-1185">Reference proteome</keyword>
<feature type="compositionally biased region" description="Polar residues" evidence="1">
    <location>
        <begin position="273"/>
        <end position="282"/>
    </location>
</feature>
<organism evidence="3 4">
    <name type="scientific">Pacificimonas flava</name>
    <dbReference type="NCBI Taxonomy" id="1234595"/>
    <lineage>
        <taxon>Bacteria</taxon>
        <taxon>Pseudomonadati</taxon>
        <taxon>Pseudomonadota</taxon>
        <taxon>Alphaproteobacteria</taxon>
        <taxon>Sphingomonadales</taxon>
        <taxon>Sphingosinicellaceae</taxon>
        <taxon>Pacificimonas</taxon>
    </lineage>
</organism>
<dbReference type="Pfam" id="PF13401">
    <property type="entry name" value="AAA_22"/>
    <property type="match status" value="1"/>
</dbReference>
<dbReference type="InterPro" id="IPR003593">
    <property type="entry name" value="AAA+_ATPase"/>
</dbReference>
<dbReference type="InterPro" id="IPR027417">
    <property type="entry name" value="P-loop_NTPase"/>
</dbReference>
<sequence>MYDSYFNLSAKPFQLTPDPGLFVETETHARAMAYLTYGLSQGEGFIVVTGDVGTGKTTLVARLIAEKLAADTVVGSLVSSQVDSTSLLKLVMASLGIEERGQEKADHLRAIETFLRAKRERAKRVVVIVDEAQNLTFEALEELRMLSNFQDGSQPLVQIVLLGQPEFRTMIASSPELEQLRQRVIASHHISPMPADDVATYVRERLTRVGWTGRPAFSASAIEALNDAAGGVPRMVNMLAGRALLFAALDERDDIDEDLIGDVVEDLRGDNALPSTSASTEPGSGMMPANLEPRLQSLETRMDRHERAIKQLITLVSDMLAEEDGAAAEPAHSASHATDDPETSQ</sequence>
<feature type="region of interest" description="Disordered" evidence="1">
    <location>
        <begin position="321"/>
        <end position="345"/>
    </location>
</feature>
<proteinExistence type="predicted"/>
<dbReference type="AlphaFoldDB" id="A0A219B836"/>
<dbReference type="RefSeq" id="WP_088713217.1">
    <property type="nucleotide sequence ID" value="NZ_NFZT01000001.1"/>
</dbReference>
<feature type="domain" description="AAA+ ATPase" evidence="2">
    <location>
        <begin position="42"/>
        <end position="216"/>
    </location>
</feature>
<comment type="caution">
    <text evidence="3">The sequence shown here is derived from an EMBL/GenBank/DDBJ whole genome shotgun (WGS) entry which is preliminary data.</text>
</comment>
<evidence type="ECO:0000313" key="4">
    <source>
        <dbReference type="Proteomes" id="UP000198462"/>
    </source>
</evidence>
<dbReference type="Gene3D" id="3.40.50.300">
    <property type="entry name" value="P-loop containing nucleotide triphosphate hydrolases"/>
    <property type="match status" value="1"/>
</dbReference>
<gene>
    <name evidence="3" type="ORF">B5C34_14320</name>
</gene>
<protein>
    <recommendedName>
        <fullName evidence="2">AAA+ ATPase domain-containing protein</fullName>
    </recommendedName>
</protein>